<comment type="caution">
    <text evidence="1">The sequence shown here is derived from an EMBL/GenBank/DDBJ whole genome shotgun (WGS) entry which is preliminary data.</text>
</comment>
<accession>W9VCZ1</accession>
<evidence type="ECO:0000313" key="1">
    <source>
        <dbReference type="EMBL" id="EXJ53328.1"/>
    </source>
</evidence>
<feature type="non-terminal residue" evidence="1">
    <location>
        <position position="1"/>
    </location>
</feature>
<dbReference type="InterPro" id="IPR011009">
    <property type="entry name" value="Kinase-like_dom_sf"/>
</dbReference>
<dbReference type="RefSeq" id="XP_007752177.1">
    <property type="nucleotide sequence ID" value="XM_007753987.1"/>
</dbReference>
<reference evidence="1 2" key="1">
    <citation type="submission" date="2013-03" db="EMBL/GenBank/DDBJ databases">
        <title>The Genome Sequence of Cladophialophora psammophila CBS 110553.</title>
        <authorList>
            <consortium name="The Broad Institute Genomics Platform"/>
            <person name="Cuomo C."/>
            <person name="de Hoog S."/>
            <person name="Gorbushina A."/>
            <person name="Walker B."/>
            <person name="Young S.K."/>
            <person name="Zeng Q."/>
            <person name="Gargeya S."/>
            <person name="Fitzgerald M."/>
            <person name="Haas B."/>
            <person name="Abouelleil A."/>
            <person name="Allen A.W."/>
            <person name="Alvarado L."/>
            <person name="Arachchi H.M."/>
            <person name="Berlin A.M."/>
            <person name="Chapman S.B."/>
            <person name="Gainer-Dewar J."/>
            <person name="Goldberg J."/>
            <person name="Griggs A."/>
            <person name="Gujja S."/>
            <person name="Hansen M."/>
            <person name="Howarth C."/>
            <person name="Imamovic A."/>
            <person name="Ireland A."/>
            <person name="Larimer J."/>
            <person name="McCowan C."/>
            <person name="Murphy C."/>
            <person name="Pearson M."/>
            <person name="Poon T.W."/>
            <person name="Priest M."/>
            <person name="Roberts A."/>
            <person name="Saif S."/>
            <person name="Shea T."/>
            <person name="Sisk P."/>
            <person name="Sykes S."/>
            <person name="Wortman J."/>
            <person name="Nusbaum C."/>
            <person name="Birren B."/>
        </authorList>
    </citation>
    <scope>NUCLEOTIDE SEQUENCE [LARGE SCALE GENOMIC DNA]</scope>
    <source>
        <strain evidence="1 2">CBS 110553</strain>
    </source>
</reference>
<organism evidence="1 2">
    <name type="scientific">Cladophialophora psammophila CBS 110553</name>
    <dbReference type="NCBI Taxonomy" id="1182543"/>
    <lineage>
        <taxon>Eukaryota</taxon>
        <taxon>Fungi</taxon>
        <taxon>Dikarya</taxon>
        <taxon>Ascomycota</taxon>
        <taxon>Pezizomycotina</taxon>
        <taxon>Eurotiomycetes</taxon>
        <taxon>Chaetothyriomycetidae</taxon>
        <taxon>Chaetothyriales</taxon>
        <taxon>Herpotrichiellaceae</taxon>
        <taxon>Cladophialophora</taxon>
    </lineage>
</organism>
<protein>
    <recommendedName>
        <fullName evidence="3">Protein kinase domain-containing protein</fullName>
    </recommendedName>
</protein>
<dbReference type="AlphaFoldDB" id="W9VCZ1"/>
<evidence type="ECO:0008006" key="3">
    <source>
        <dbReference type="Google" id="ProtNLM"/>
    </source>
</evidence>
<dbReference type="Gene3D" id="3.30.200.20">
    <property type="entry name" value="Phosphorylase Kinase, domain 1"/>
    <property type="match status" value="1"/>
</dbReference>
<dbReference type="GeneID" id="19198104"/>
<evidence type="ECO:0000313" key="2">
    <source>
        <dbReference type="Proteomes" id="UP000019471"/>
    </source>
</evidence>
<sequence>FVQRGQNMAISGRYHSVGKLGSGSFSNVYLERNTETGNEVAIQLEHHSVAPSLLKEKVEIY</sequence>
<name>W9VCZ1_9EURO</name>
<dbReference type="Proteomes" id="UP000019471">
    <property type="component" value="Unassembled WGS sequence"/>
</dbReference>
<dbReference type="EMBL" id="AMGX01000056">
    <property type="protein sequence ID" value="EXJ53328.1"/>
    <property type="molecule type" value="Genomic_DNA"/>
</dbReference>
<dbReference type="STRING" id="1182543.W9VCZ1"/>
<gene>
    <name evidence="1" type="ORF">A1O5_13421</name>
</gene>
<dbReference type="OrthoDB" id="5979581at2759"/>
<dbReference type="HOGENOM" id="CLU_2928887_0_0_1"/>
<proteinExistence type="predicted"/>
<dbReference type="SUPFAM" id="SSF56112">
    <property type="entry name" value="Protein kinase-like (PK-like)"/>
    <property type="match status" value="1"/>
</dbReference>
<keyword evidence="2" id="KW-1185">Reference proteome</keyword>